<dbReference type="OrthoDB" id="8058536at2759"/>
<keyword evidence="2" id="KW-1185">Reference proteome</keyword>
<sequence length="120" mass="13632">MDLYDTTLIHIEIETWHIGINDNEHADSLAGSTANQSYSGPLRCSYTDLVTLHHSSIQKLWKLEWDSLPDQSYAFGEVGGVRVNDTTATILQPQDNVSARHFRGALWARQNRFHVPPPCW</sequence>
<protein>
    <submittedName>
        <fullName evidence="1">RNase H domain-containing protein</fullName>
    </submittedName>
</protein>
<proteinExistence type="predicted"/>
<evidence type="ECO:0000313" key="1">
    <source>
        <dbReference type="EMBL" id="KAF0751067.1"/>
    </source>
</evidence>
<reference evidence="1 2" key="1">
    <citation type="submission" date="2019-08" db="EMBL/GenBank/DDBJ databases">
        <title>Whole genome of Aphis craccivora.</title>
        <authorList>
            <person name="Voronova N.V."/>
            <person name="Shulinski R.S."/>
            <person name="Bandarenka Y.V."/>
            <person name="Zhorov D.G."/>
            <person name="Warner D."/>
        </authorList>
    </citation>
    <scope>NUCLEOTIDE SEQUENCE [LARGE SCALE GENOMIC DNA]</scope>
    <source>
        <strain evidence="1">180601</strain>
        <tissue evidence="1">Whole Body</tissue>
    </source>
</reference>
<name>A0A6G0Y8P5_APHCR</name>
<gene>
    <name evidence="1" type="ORF">FWK35_00035607</name>
</gene>
<evidence type="ECO:0000313" key="2">
    <source>
        <dbReference type="Proteomes" id="UP000478052"/>
    </source>
</evidence>
<organism evidence="1 2">
    <name type="scientific">Aphis craccivora</name>
    <name type="common">Cowpea aphid</name>
    <dbReference type="NCBI Taxonomy" id="307492"/>
    <lineage>
        <taxon>Eukaryota</taxon>
        <taxon>Metazoa</taxon>
        <taxon>Ecdysozoa</taxon>
        <taxon>Arthropoda</taxon>
        <taxon>Hexapoda</taxon>
        <taxon>Insecta</taxon>
        <taxon>Pterygota</taxon>
        <taxon>Neoptera</taxon>
        <taxon>Paraneoptera</taxon>
        <taxon>Hemiptera</taxon>
        <taxon>Sternorrhyncha</taxon>
        <taxon>Aphidomorpha</taxon>
        <taxon>Aphidoidea</taxon>
        <taxon>Aphididae</taxon>
        <taxon>Aphidini</taxon>
        <taxon>Aphis</taxon>
        <taxon>Aphis</taxon>
    </lineage>
</organism>
<accession>A0A6G0Y8P5</accession>
<comment type="caution">
    <text evidence="1">The sequence shown here is derived from an EMBL/GenBank/DDBJ whole genome shotgun (WGS) entry which is preliminary data.</text>
</comment>
<dbReference type="AlphaFoldDB" id="A0A6G0Y8P5"/>
<dbReference type="Proteomes" id="UP000478052">
    <property type="component" value="Unassembled WGS sequence"/>
</dbReference>
<dbReference type="EMBL" id="VUJU01005489">
    <property type="protein sequence ID" value="KAF0751067.1"/>
    <property type="molecule type" value="Genomic_DNA"/>
</dbReference>